<organism evidence="1 2">
    <name type="scientific">Cryptolaemus montrouzieri</name>
    <dbReference type="NCBI Taxonomy" id="559131"/>
    <lineage>
        <taxon>Eukaryota</taxon>
        <taxon>Metazoa</taxon>
        <taxon>Ecdysozoa</taxon>
        <taxon>Arthropoda</taxon>
        <taxon>Hexapoda</taxon>
        <taxon>Insecta</taxon>
        <taxon>Pterygota</taxon>
        <taxon>Neoptera</taxon>
        <taxon>Endopterygota</taxon>
        <taxon>Coleoptera</taxon>
        <taxon>Polyphaga</taxon>
        <taxon>Cucujiformia</taxon>
        <taxon>Coccinelloidea</taxon>
        <taxon>Coccinellidae</taxon>
        <taxon>Scymninae</taxon>
        <taxon>Scymnini</taxon>
        <taxon>Cryptolaemus</taxon>
    </lineage>
</organism>
<keyword evidence="2" id="KW-1185">Reference proteome</keyword>
<accession>A0ABD2N4A8</accession>
<reference evidence="1 2" key="1">
    <citation type="journal article" date="2021" name="BMC Biol.">
        <title>Horizontally acquired antibacterial genes associated with adaptive radiation of ladybird beetles.</title>
        <authorList>
            <person name="Li H.S."/>
            <person name="Tang X.F."/>
            <person name="Huang Y.H."/>
            <person name="Xu Z.Y."/>
            <person name="Chen M.L."/>
            <person name="Du X.Y."/>
            <person name="Qiu B.Y."/>
            <person name="Chen P.T."/>
            <person name="Zhang W."/>
            <person name="Slipinski A."/>
            <person name="Escalona H.E."/>
            <person name="Waterhouse R.M."/>
            <person name="Zwick A."/>
            <person name="Pang H."/>
        </authorList>
    </citation>
    <scope>NUCLEOTIDE SEQUENCE [LARGE SCALE GENOMIC DNA]</scope>
    <source>
        <strain evidence="1">SYSU2018</strain>
    </source>
</reference>
<dbReference type="AlphaFoldDB" id="A0ABD2N4A8"/>
<dbReference type="Proteomes" id="UP001516400">
    <property type="component" value="Unassembled WGS sequence"/>
</dbReference>
<dbReference type="EMBL" id="JABFTP020000062">
    <property type="protein sequence ID" value="KAL3273267.1"/>
    <property type="molecule type" value="Genomic_DNA"/>
</dbReference>
<proteinExistence type="predicted"/>
<name>A0ABD2N4A8_9CUCU</name>
<comment type="caution">
    <text evidence="1">The sequence shown here is derived from an EMBL/GenBank/DDBJ whole genome shotgun (WGS) entry which is preliminary data.</text>
</comment>
<evidence type="ECO:0000313" key="1">
    <source>
        <dbReference type="EMBL" id="KAL3273267.1"/>
    </source>
</evidence>
<sequence length="131" mass="15707">MPYDEENIRKLKNFKNEEKASIIDYHDYISVHKKPPSFKLYGIIYKYNEIVVLIFRTNVLMPVRHVPFNTRRRSHLPSFQVLSSTFILKISKFKTITNYWEEMVNIEKTYTATEKLMRGVTLIIKTLNLYL</sequence>
<protein>
    <submittedName>
        <fullName evidence="1">Uncharacterized protein</fullName>
    </submittedName>
</protein>
<evidence type="ECO:0000313" key="2">
    <source>
        <dbReference type="Proteomes" id="UP001516400"/>
    </source>
</evidence>
<gene>
    <name evidence="1" type="ORF">HHI36_014721</name>
</gene>